<dbReference type="PANTHER" id="PTHR40080">
    <property type="entry name" value="LMO1763 PROTEIN"/>
    <property type="match status" value="1"/>
</dbReference>
<dbReference type="GO" id="GO:0043565">
    <property type="term" value="F:sequence-specific DNA binding"/>
    <property type="evidence" value="ECO:0007669"/>
    <property type="project" value="InterPro"/>
</dbReference>
<dbReference type="GO" id="GO:0003700">
    <property type="term" value="F:DNA-binding transcription factor activity"/>
    <property type="evidence" value="ECO:0007669"/>
    <property type="project" value="InterPro"/>
</dbReference>
<dbReference type="NCBIfam" id="TIGR02531">
    <property type="entry name" value="yecD_yerC"/>
    <property type="match status" value="1"/>
</dbReference>
<dbReference type="PANTHER" id="PTHR40080:SF1">
    <property type="entry name" value="TRPR-LIKE PROTEIN YERC_YECD"/>
    <property type="match status" value="1"/>
</dbReference>
<reference evidence="3" key="1">
    <citation type="submission" date="2009-12" db="EMBL/GenBank/DDBJ databases">
        <title>Sequence of Clostridiales genomosp. BVAB3 str. UPII9-5.</title>
        <authorList>
            <person name="Madupu R."/>
            <person name="Durkin A.S."/>
            <person name="Torralba M."/>
            <person name="Methe B."/>
            <person name="Sutton G.G."/>
            <person name="Strausberg R.L."/>
            <person name="Nelson K.E."/>
        </authorList>
    </citation>
    <scope>NUCLEOTIDE SEQUENCE [LARGE SCALE GENOMIC DNA]</scope>
    <source>
        <strain evidence="3">28L</strain>
    </source>
</reference>
<dbReference type="InterPro" id="IPR013368">
    <property type="entry name" value="YecD_YerC"/>
</dbReference>
<evidence type="ECO:0000313" key="2">
    <source>
        <dbReference type="EMBL" id="EGL42042.1"/>
    </source>
</evidence>
<sequence length="110" mass="12401">MSAEKSRQDAAHAQLFAAILELRNVQECHDFFEDLCTIAERKAMSARLEVARMLKNGDSYEDVVKKTGVSTATISRINRCLQHGAGGYTVILERMEQAGRMRQCKHDEDV</sequence>
<dbReference type="Proteomes" id="UP000004018">
    <property type="component" value="Unassembled WGS sequence"/>
</dbReference>
<dbReference type="EMBL" id="AFIJ01000007">
    <property type="protein sequence ID" value="EGL42042.1"/>
    <property type="molecule type" value="Genomic_DNA"/>
</dbReference>
<dbReference type="AlphaFoldDB" id="D3LVU0"/>
<dbReference type="STRING" id="699218.HMPREF0889_1097"/>
<evidence type="ECO:0000313" key="1">
    <source>
        <dbReference type="EMBL" id="EFD93743.1"/>
    </source>
</evidence>
<dbReference type="EMBL" id="ADGP01000021">
    <property type="protein sequence ID" value="EFD93743.1"/>
    <property type="molecule type" value="Genomic_DNA"/>
</dbReference>
<evidence type="ECO:0000313" key="3">
    <source>
        <dbReference type="Proteomes" id="UP000003242"/>
    </source>
</evidence>
<dbReference type="SUPFAM" id="SSF48295">
    <property type="entry name" value="TrpR-like"/>
    <property type="match status" value="1"/>
</dbReference>
<name>D3LVU0_9FIRM</name>
<dbReference type="Pfam" id="PF01371">
    <property type="entry name" value="Trp_repressor"/>
    <property type="match status" value="1"/>
</dbReference>
<reference evidence="1" key="2">
    <citation type="submission" date="2009-12" db="EMBL/GenBank/DDBJ databases">
        <authorList>
            <person name="Madupu R."/>
            <person name="Durkin A.S."/>
            <person name="Torralba M."/>
            <person name="Methe B."/>
            <person name="Sutton G.G."/>
            <person name="Strausberg R.L."/>
            <person name="Nelson K.E."/>
        </authorList>
    </citation>
    <scope>NUCLEOTIDE SEQUENCE</scope>
    <source>
        <strain evidence="1">28L</strain>
    </source>
</reference>
<dbReference type="InterPro" id="IPR000831">
    <property type="entry name" value="Trp_repress"/>
</dbReference>
<proteinExistence type="predicted"/>
<dbReference type="InterPro" id="IPR010921">
    <property type="entry name" value="Trp_repressor/repl_initiator"/>
</dbReference>
<evidence type="ECO:0000313" key="4">
    <source>
        <dbReference type="Proteomes" id="UP000004018"/>
    </source>
</evidence>
<reference evidence="2 4" key="3">
    <citation type="submission" date="2011-04" db="EMBL/GenBank/DDBJ databases">
        <authorList>
            <person name="Harkins D.M."/>
            <person name="Madupu R."/>
            <person name="Durkin A.S."/>
            <person name="Torralba M."/>
            <person name="Methe B."/>
            <person name="Sutton G.G."/>
            <person name="Nelson K.E."/>
        </authorList>
    </citation>
    <scope>NUCLEOTIDE SEQUENCE [LARGE SCALE GENOMIC DNA]</scope>
    <source>
        <strain evidence="2 4">UPII 199-6</strain>
    </source>
</reference>
<dbReference type="OrthoDB" id="2874807at2"/>
<accession>D3LVU0</accession>
<organism evidence="1 3">
    <name type="scientific">Megasphaera lornae</name>
    <dbReference type="NCBI Taxonomy" id="1000568"/>
    <lineage>
        <taxon>Bacteria</taxon>
        <taxon>Bacillati</taxon>
        <taxon>Bacillota</taxon>
        <taxon>Negativicutes</taxon>
        <taxon>Veillonellales</taxon>
        <taxon>Veillonellaceae</taxon>
        <taxon>Megasphaera</taxon>
    </lineage>
</organism>
<dbReference type="PIRSF" id="PIRSF012508">
    <property type="entry name" value="YerC"/>
    <property type="match status" value="1"/>
</dbReference>
<comment type="caution">
    <text evidence="1">The sequence shown here is derived from an EMBL/GenBank/DDBJ whole genome shotgun (WGS) entry which is preliminary data.</text>
</comment>
<dbReference type="Gene3D" id="1.10.1270.10">
    <property type="entry name" value="TrpR-like"/>
    <property type="match status" value="1"/>
</dbReference>
<keyword evidence="4" id="KW-1185">Reference proteome</keyword>
<gene>
    <name evidence="1" type="ORF">HMPREF0889_1097</name>
    <name evidence="2" type="ORF">HMPREF1039_0211</name>
</gene>
<dbReference type="RefSeq" id="WP_007390503.1">
    <property type="nucleotide sequence ID" value="NZ_ADGP01000021.1"/>
</dbReference>
<dbReference type="InterPro" id="IPR038116">
    <property type="entry name" value="TrpR-like_sf"/>
</dbReference>
<dbReference type="Proteomes" id="UP000003242">
    <property type="component" value="Unassembled WGS sequence"/>
</dbReference>
<protein>
    <submittedName>
        <fullName evidence="1">TrpR family protein YerC/YecD</fullName>
    </submittedName>
</protein>
<dbReference type="eggNOG" id="COG4496">
    <property type="taxonomic scope" value="Bacteria"/>
</dbReference>